<dbReference type="RefSeq" id="XP_056762771.1">
    <property type="nucleotide sequence ID" value="XM_056913922.1"/>
</dbReference>
<gene>
    <name evidence="2" type="ORF">N7458_010540</name>
</gene>
<protein>
    <submittedName>
        <fullName evidence="2">Uncharacterized protein</fullName>
    </submittedName>
</protein>
<sequence>MSSTTQPSKPVAPPPPPPPPPASLQSTSHSSSTSVPVHSPPAPNSLSGGQTLEQTDFKSNNVTIFSSTGDYPETIEFDFSRLEEKKGSVWLRTVITQYVGALQSRKVAANKLFLILGRFRCLRHAIERYNSGMLSHTDEFLQYWRRHTLSL</sequence>
<evidence type="ECO:0000313" key="3">
    <source>
        <dbReference type="Proteomes" id="UP001213681"/>
    </source>
</evidence>
<keyword evidence="3" id="KW-1185">Reference proteome</keyword>
<dbReference type="GeneID" id="81604165"/>
<dbReference type="SUPFAM" id="SSF101447">
    <property type="entry name" value="Formin homology 2 domain (FH2 domain)"/>
    <property type="match status" value="1"/>
</dbReference>
<reference evidence="2" key="2">
    <citation type="journal article" date="2023" name="IMA Fungus">
        <title>Comparative genomic study of the Penicillium genus elucidates a diverse pangenome and 15 lateral gene transfer events.</title>
        <authorList>
            <person name="Petersen C."/>
            <person name="Sorensen T."/>
            <person name="Nielsen M.R."/>
            <person name="Sondergaard T.E."/>
            <person name="Sorensen J.L."/>
            <person name="Fitzpatrick D.A."/>
            <person name="Frisvad J.C."/>
            <person name="Nielsen K.L."/>
        </authorList>
    </citation>
    <scope>NUCLEOTIDE SEQUENCE</scope>
    <source>
        <strain evidence="2">IBT 16125</strain>
    </source>
</reference>
<reference evidence="2" key="1">
    <citation type="submission" date="2022-12" db="EMBL/GenBank/DDBJ databases">
        <authorList>
            <person name="Petersen C."/>
        </authorList>
    </citation>
    <scope>NUCLEOTIDE SEQUENCE</scope>
    <source>
        <strain evidence="2">IBT 16125</strain>
    </source>
</reference>
<accession>A0AAD6G0C5</accession>
<feature type="region of interest" description="Disordered" evidence="1">
    <location>
        <begin position="1"/>
        <end position="69"/>
    </location>
</feature>
<dbReference type="Proteomes" id="UP001213681">
    <property type="component" value="Unassembled WGS sequence"/>
</dbReference>
<dbReference type="EMBL" id="JAPVEA010000008">
    <property type="protein sequence ID" value="KAJ5439542.1"/>
    <property type="molecule type" value="Genomic_DNA"/>
</dbReference>
<organism evidence="2 3">
    <name type="scientific">Penicillium daleae</name>
    <dbReference type="NCBI Taxonomy" id="63821"/>
    <lineage>
        <taxon>Eukaryota</taxon>
        <taxon>Fungi</taxon>
        <taxon>Dikarya</taxon>
        <taxon>Ascomycota</taxon>
        <taxon>Pezizomycotina</taxon>
        <taxon>Eurotiomycetes</taxon>
        <taxon>Eurotiomycetidae</taxon>
        <taxon>Eurotiales</taxon>
        <taxon>Aspergillaceae</taxon>
        <taxon>Penicillium</taxon>
    </lineage>
</organism>
<evidence type="ECO:0000313" key="2">
    <source>
        <dbReference type="EMBL" id="KAJ5439542.1"/>
    </source>
</evidence>
<dbReference type="AlphaFoldDB" id="A0AAD6G0C5"/>
<evidence type="ECO:0000256" key="1">
    <source>
        <dbReference type="SAM" id="MobiDB-lite"/>
    </source>
</evidence>
<feature type="compositionally biased region" description="Low complexity" evidence="1">
    <location>
        <begin position="23"/>
        <end position="37"/>
    </location>
</feature>
<feature type="compositionally biased region" description="Polar residues" evidence="1">
    <location>
        <begin position="44"/>
        <end position="69"/>
    </location>
</feature>
<feature type="compositionally biased region" description="Pro residues" evidence="1">
    <location>
        <begin position="10"/>
        <end position="22"/>
    </location>
</feature>
<name>A0AAD6G0C5_9EURO</name>
<comment type="caution">
    <text evidence="2">The sequence shown here is derived from an EMBL/GenBank/DDBJ whole genome shotgun (WGS) entry which is preliminary data.</text>
</comment>
<proteinExistence type="predicted"/>